<proteinExistence type="predicted"/>
<dbReference type="eggNOG" id="ENOG5031DGQ">
    <property type="taxonomic scope" value="Bacteria"/>
</dbReference>
<dbReference type="EMBL" id="ANNI01000005">
    <property type="protein sequence ID" value="ERJ25897.1"/>
    <property type="molecule type" value="Genomic_DNA"/>
</dbReference>
<protein>
    <submittedName>
        <fullName evidence="2">Uncharacterized protein</fullName>
    </submittedName>
</protein>
<dbReference type="RefSeq" id="WP_021091192.1">
    <property type="nucleotide sequence ID" value="NZ_ANNI01000005.1"/>
</dbReference>
<comment type="caution">
    <text evidence="2">The sequence shown here is derived from an EMBL/GenBank/DDBJ whole genome shotgun (WGS) entry which is preliminary data.</text>
</comment>
<dbReference type="Proteomes" id="UP000016627">
    <property type="component" value="Unassembled WGS sequence"/>
</dbReference>
<accession>U2F6J7</accession>
<evidence type="ECO:0000256" key="1">
    <source>
        <dbReference type="SAM" id="Coils"/>
    </source>
</evidence>
<keyword evidence="1" id="KW-0175">Coiled coil</keyword>
<gene>
    <name evidence="2" type="ORF">ATCC51562_1636</name>
</gene>
<name>U2F6J7_9BACT</name>
<organism evidence="2 3">
    <name type="scientific">Campylobacter concisus ATCC 51562</name>
    <dbReference type="NCBI Taxonomy" id="1242969"/>
    <lineage>
        <taxon>Bacteria</taxon>
        <taxon>Pseudomonadati</taxon>
        <taxon>Campylobacterota</taxon>
        <taxon>Epsilonproteobacteria</taxon>
        <taxon>Campylobacterales</taxon>
        <taxon>Campylobacteraceae</taxon>
        <taxon>Campylobacter</taxon>
    </lineage>
</organism>
<feature type="coiled-coil region" evidence="1">
    <location>
        <begin position="760"/>
        <end position="813"/>
    </location>
</feature>
<dbReference type="PATRIC" id="fig|1242969.3.peg.1036"/>
<evidence type="ECO:0000313" key="3">
    <source>
        <dbReference type="Proteomes" id="UP000016627"/>
    </source>
</evidence>
<evidence type="ECO:0000313" key="2">
    <source>
        <dbReference type="EMBL" id="ERJ25897.1"/>
    </source>
</evidence>
<reference evidence="2 3" key="1">
    <citation type="journal article" date="2013" name="BMC Genomics">
        <title>Comparative genomics of Campylobacter concisus isolates reveals genetic diversity and provides insights into disease association.</title>
        <authorList>
            <person name="Deshpande N.P."/>
            <person name="Kaakoush N.O."/>
            <person name="Wilkins M.R."/>
            <person name="Mitchell H.M."/>
        </authorList>
    </citation>
    <scope>NUCLEOTIDE SEQUENCE [LARGE SCALE GENOMIC DNA]</scope>
    <source>
        <strain evidence="2 3">ATCC 51562</strain>
    </source>
</reference>
<sequence>MAWIKIPENKSEMQIGGNWVKIPSGMKEVEIPDNLLGAQPAANSAPTYAPPAPDMSKAVDATPKEKTWYDKVGEFADQISPINVIKGVGKEIGGMLDYYHYDGASGEDLEKKKATEALARAKHAGDDRNILSQMAGYEDKEKAVKDRTENLLYNWAKKNNYDDVREANGKYYLQKGDKFIPVDEPGIGDSLSTYLNEMGVPMGAISVASALLPTKKLSTAQKAISTALATAGASGAGAAMDLMADKRILGDETINGDDYLKHALRGASDDALISGPLATMASPAVKEALKKGVSKASDYSIVKPIFRYVVNDNIGGAQKAMADKLGGEANVAVAQNLSKEALDEDMYKALLNDDKTYTLPNVGNEKVQKGINYVNEKILAPAQKATRDIIKGDKIKEQEMDLLLTALGNDAKGAEIIANTVANDPKSFSKIYKMSSDLNADAKNTLLNMVDKKKTADILSGYEKRTKDNFGEVINALDDAFAGKEASANLLQAKHELGTQALRLPAGYRDSTLELLGNTKGFKGLNEVRNVLSADMARLTAPDAITAGTKKTLGKMIEAVDNAIDNVAEQAFNNPALSQKAKDVLKQARSEYALFKELQNSKIYHDVMGELKSSGDITNSLLKALNAENGLDFKALTSRLSSSEQEALETNLIRGVIEKFSKDGITDFSKVSAALKDAPFESKRAVEIMSELNKKAPILNNTSALLEKLTAINPKAKELQQGIGHSVTGALKTMKRNLAIERLKSLLPVLGNDAALKNHIRNAINKAGDLKSVINNLEKIEIKDVPENSTKLLEAFKNEVKALREEAQNVETKGDNFITKESPAPKSDLNVKISVDDWVRELSEINNNELSANLFILQNKHPELFKKPSDVYRLLKEIKNNPTHFFKNNRPDIALIAKVLEDGSVGKLGIVKESGLVGHLSKSTNKNEMDRLRKVNEKELKVGTPYPTLQRADVNQVGPTAGAKSTFSSSDESIIPKQTQEEFKKLLNEYDVDKFLSDRENILAKNAKYGRNRIADRNIESNDGVGGWEYKLTPAGYEKNYKADFLTTKADVAKIRAGKMDEATFNKLKSDLESSDALGYEYKKTSDYADMEDFEREFGSLSNPKGGRTINASPHIASGLIGGTANGADENGNVSPEEFAKGFIYALFGSRITAEGVKRVSPELYNKILGISKKPSEEIKKIVDNAGVDKLAKQEKRGIYNVTYNGKNAIQIKQDLDNINDAIKYERGNIGKGAKHISIRHLDDENKAGFVTKEELLNLGENVRNFIKEHKEPFVNKKNARIYEWEDDKGVRFKLVVSNKNGEGRGLPLGKSQDVSSITNDLRPATKKGLSPSGSLDNIITFYSDRNLKEPMKFENPKLKLLDAIDMSGDKVGLVKKVLLNKDISDGVKAKAVSRLTKK</sequence>